<dbReference type="PANTHER" id="PTHR10412:SF11">
    <property type="entry name" value="MANNOSYL-OLIGOSACCHARIDE GLUCOSIDASE"/>
    <property type="match status" value="1"/>
</dbReference>
<dbReference type="AlphaFoldDB" id="W9VEN7"/>
<evidence type="ECO:0000256" key="1">
    <source>
        <dbReference type="ARBA" id="ARBA00010833"/>
    </source>
</evidence>
<accession>W9VEN7</accession>
<dbReference type="InterPro" id="IPR008928">
    <property type="entry name" value="6-hairpin_glycosidase_sf"/>
</dbReference>
<organism evidence="5 6">
    <name type="scientific">Imhoffiella purpurea</name>
    <dbReference type="NCBI Taxonomy" id="1249627"/>
    <lineage>
        <taxon>Bacteria</taxon>
        <taxon>Pseudomonadati</taxon>
        <taxon>Pseudomonadota</taxon>
        <taxon>Gammaproteobacteria</taxon>
        <taxon>Chromatiales</taxon>
        <taxon>Chromatiaceae</taxon>
        <taxon>Imhoffiella</taxon>
    </lineage>
</organism>
<gene>
    <name evidence="5" type="ORF">D779_2648</name>
</gene>
<comment type="similarity">
    <text evidence="1">Belongs to the glycosyl hydrolase 63 family.</text>
</comment>
<reference evidence="5 6" key="1">
    <citation type="submission" date="2012-11" db="EMBL/GenBank/DDBJ databases">
        <title>Genome assembly of Thiorhodococcus sp. AK35.</title>
        <authorList>
            <person name="Nupur N."/>
            <person name="Khatri I."/>
            <person name="Subramanian S."/>
            <person name="Pinnaka A."/>
        </authorList>
    </citation>
    <scope>NUCLEOTIDE SEQUENCE [LARGE SCALE GENOMIC DNA]</scope>
    <source>
        <strain evidence="5 6">AK35</strain>
    </source>
</reference>
<name>W9VEN7_9GAMM</name>
<dbReference type="eggNOG" id="COG1626">
    <property type="taxonomic scope" value="Bacteria"/>
</dbReference>
<keyword evidence="5" id="KW-0413">Isomerase</keyword>
<proteinExistence type="inferred from homology"/>
<dbReference type="PATRIC" id="fig|1249627.3.peg.2813"/>
<dbReference type="GO" id="GO:0004573">
    <property type="term" value="F:Glc3Man9GlcNAc2 oligosaccharide glucosidase activity"/>
    <property type="evidence" value="ECO:0007669"/>
    <property type="project" value="InterPro"/>
</dbReference>
<dbReference type="Proteomes" id="UP000019460">
    <property type="component" value="Unassembled WGS sequence"/>
</dbReference>
<evidence type="ECO:0000259" key="4">
    <source>
        <dbReference type="Pfam" id="PF22422"/>
    </source>
</evidence>
<comment type="caution">
    <text evidence="5">The sequence shown here is derived from an EMBL/GenBank/DDBJ whole genome shotgun (WGS) entry which is preliminary data.</text>
</comment>
<dbReference type="Pfam" id="PF22422">
    <property type="entry name" value="MGH1-like_GH"/>
    <property type="match status" value="1"/>
</dbReference>
<feature type="domain" description="Mannosylglycerate hydrolase MGH1-like glycoside hydrolase" evidence="4">
    <location>
        <begin position="123"/>
        <end position="423"/>
    </location>
</feature>
<dbReference type="InterPro" id="IPR012341">
    <property type="entry name" value="6hp_glycosidase-like_sf"/>
</dbReference>
<dbReference type="InterPro" id="IPR004888">
    <property type="entry name" value="Glycoside_hydrolase_63"/>
</dbReference>
<dbReference type="RefSeq" id="WP_157726404.1">
    <property type="nucleotide sequence ID" value="NZ_AONC01000040.1"/>
</dbReference>
<keyword evidence="3" id="KW-0326">Glycosidase</keyword>
<dbReference type="OrthoDB" id="9781878at2"/>
<protein>
    <submittedName>
        <fullName evidence="5">Putative isomerase</fullName>
    </submittedName>
</protein>
<dbReference type="GO" id="GO:0016853">
    <property type="term" value="F:isomerase activity"/>
    <property type="evidence" value="ECO:0007669"/>
    <property type="project" value="UniProtKB-KW"/>
</dbReference>
<keyword evidence="2" id="KW-0378">Hydrolase</keyword>
<evidence type="ECO:0000313" key="5">
    <source>
        <dbReference type="EMBL" id="EXJ14507.1"/>
    </source>
</evidence>
<evidence type="ECO:0000256" key="2">
    <source>
        <dbReference type="ARBA" id="ARBA00022801"/>
    </source>
</evidence>
<dbReference type="STRING" id="1249627.D779_2648"/>
<evidence type="ECO:0000313" key="6">
    <source>
        <dbReference type="Proteomes" id="UP000019460"/>
    </source>
</evidence>
<dbReference type="GO" id="GO:0009311">
    <property type="term" value="P:oligosaccharide metabolic process"/>
    <property type="evidence" value="ECO:0007669"/>
    <property type="project" value="InterPro"/>
</dbReference>
<dbReference type="SUPFAM" id="SSF48208">
    <property type="entry name" value="Six-hairpin glycosidases"/>
    <property type="match status" value="1"/>
</dbReference>
<keyword evidence="6" id="KW-1185">Reference proteome</keyword>
<dbReference type="InterPro" id="IPR054491">
    <property type="entry name" value="MGH1-like_GH"/>
</dbReference>
<evidence type="ECO:0000256" key="3">
    <source>
        <dbReference type="ARBA" id="ARBA00023295"/>
    </source>
</evidence>
<dbReference type="GO" id="GO:0006487">
    <property type="term" value="P:protein N-linked glycosylation"/>
    <property type="evidence" value="ECO:0007669"/>
    <property type="project" value="TreeGrafter"/>
</dbReference>
<sequence length="537" mass="60731">MRVLKTELRRWLGSARVRTGRVAAFAGRYYRGLSYLWNLLVWSRISAGRVGLLPVELPLEVLRHKGVTARPPHLEVAGSADADTFSRGFAEVYAILFANLQSEDLLSSYRHAIPGPAFRGVYLWDSAFIAQIWKCWDPQAARELLLSVIELRDGDRLQHVVTEFSQSRYTQPPLVAWSAMEVARTLDRADARAFIDEIYGPLAAYQRWLDAHRRLDNGLYFWAHPYESGVENAPRFSNTDESVLRNTRAMAAPDLCSYVILQLDALSEMARRLDRPAEAEDFAISAETLRERMNALLWSERDGLYYDLDGAGVHVPVSTIASLLPLWAGVPDPNRARRMVARIMDPAHYGTPMPLPSVDRSAHAFEKDMWRGPVWINTAYGVVQGLLRYGHDREAGELSYRLCRGVYQVFREERQIYEFYDPDSFHTRDLRRKRGNWWKAFTLGRGPQRDFVGWSGLVNTLFLELLLGLAPTPSGPSICPRLPPECAGMRFSVELPWGGGRLSLDCEPGDGFSGSWDGPAGSIPFRTNFAERIHLGS</sequence>
<dbReference type="Gene3D" id="1.50.10.10">
    <property type="match status" value="1"/>
</dbReference>
<dbReference type="PANTHER" id="PTHR10412">
    <property type="entry name" value="MANNOSYL-OLIGOSACCHARIDE GLUCOSIDASE"/>
    <property type="match status" value="1"/>
</dbReference>
<dbReference type="EMBL" id="AONC01000040">
    <property type="protein sequence ID" value="EXJ14507.1"/>
    <property type="molecule type" value="Genomic_DNA"/>
</dbReference>